<dbReference type="AlphaFoldDB" id="A0A6H1ZT42"/>
<gene>
    <name evidence="1" type="ORF">TM448A01764_0006</name>
</gene>
<organism evidence="1">
    <name type="scientific">viral metagenome</name>
    <dbReference type="NCBI Taxonomy" id="1070528"/>
    <lineage>
        <taxon>unclassified sequences</taxon>
        <taxon>metagenomes</taxon>
        <taxon>organismal metagenomes</taxon>
    </lineage>
</organism>
<dbReference type="EMBL" id="MT144196">
    <property type="protein sequence ID" value="QJA50445.1"/>
    <property type="molecule type" value="Genomic_DNA"/>
</dbReference>
<accession>A0A6H1ZT42</accession>
<dbReference type="Pfam" id="PF03837">
    <property type="entry name" value="RecT"/>
    <property type="match status" value="1"/>
</dbReference>
<protein>
    <submittedName>
        <fullName evidence="1">Putative DNA recombination protein</fullName>
    </submittedName>
</protein>
<sequence length="392" mass="44336">MHYYPEDTSSENLKKIRQKNVCAECGRMVVPYLDKDKKIYLACSGGVHEGITREYKEPLNDYQAKIRREMELENKVGTQGTTALANVPRTGQLTQQQAELIITTVWKDAPPIEVYKAKVLCADYGLHPLMKHIYLIKYNRYGKNREKIGEDWSIQLGIGATRLMAQRKHNFSYLDDTPRRMTKEEGEKILGEDYHPEKGIYAIARLKDMKTGAEVSGWGFFGNDESNPKGMEKGNSRLNMACIRAERHAIDRQYPGDMPTGYDVVDEQFMDTPSGMVNTETGEIKEDADVIEGEATEVQVDEIPQPEPTKEDVAALAEQVKEKLDKKENKDDQASPESVEALKALAEKAGKSMMDLGSLMSKELKWVVPKTLQELKVWQVKELTDILNKAIG</sequence>
<dbReference type="InterPro" id="IPR018330">
    <property type="entry name" value="RecT_fam"/>
</dbReference>
<dbReference type="GO" id="GO:0006259">
    <property type="term" value="P:DNA metabolic process"/>
    <property type="evidence" value="ECO:0007669"/>
    <property type="project" value="InterPro"/>
</dbReference>
<dbReference type="GO" id="GO:0003677">
    <property type="term" value="F:DNA binding"/>
    <property type="evidence" value="ECO:0007669"/>
    <property type="project" value="InterPro"/>
</dbReference>
<proteinExistence type="predicted"/>
<reference evidence="1" key="1">
    <citation type="submission" date="2020-03" db="EMBL/GenBank/DDBJ databases">
        <title>The deep terrestrial virosphere.</title>
        <authorList>
            <person name="Holmfeldt K."/>
            <person name="Nilsson E."/>
            <person name="Simone D."/>
            <person name="Lopez-Fernandez M."/>
            <person name="Wu X."/>
            <person name="de Brujin I."/>
            <person name="Lundin D."/>
            <person name="Andersson A."/>
            <person name="Bertilsson S."/>
            <person name="Dopson M."/>
        </authorList>
    </citation>
    <scope>NUCLEOTIDE SEQUENCE</scope>
    <source>
        <strain evidence="1">TM448A01764</strain>
    </source>
</reference>
<name>A0A6H1ZT42_9ZZZZ</name>
<evidence type="ECO:0000313" key="1">
    <source>
        <dbReference type="EMBL" id="QJA50445.1"/>
    </source>
</evidence>